<feature type="compositionally biased region" description="Low complexity" evidence="1">
    <location>
        <begin position="403"/>
        <end position="418"/>
    </location>
</feature>
<keyword evidence="3" id="KW-0969">Cilium</keyword>
<dbReference type="AlphaFoldDB" id="Q1QW46"/>
<organism evidence="3 4">
    <name type="scientific">Chromohalobacter israelensis (strain ATCC BAA-138 / DSM 3043 / CIP 106854 / NCIMB 13768 / 1H11)</name>
    <name type="common">Chromohalobacter salexigens</name>
    <dbReference type="NCBI Taxonomy" id="290398"/>
    <lineage>
        <taxon>Bacteria</taxon>
        <taxon>Pseudomonadati</taxon>
        <taxon>Pseudomonadota</taxon>
        <taxon>Gammaproteobacteria</taxon>
        <taxon>Oceanospirillales</taxon>
        <taxon>Halomonadaceae</taxon>
        <taxon>Chromohalobacter</taxon>
    </lineage>
</organism>
<dbReference type="InterPro" id="IPR038610">
    <property type="entry name" value="FliK-like_C_sf"/>
</dbReference>
<evidence type="ECO:0000313" key="3">
    <source>
        <dbReference type="EMBL" id="ABE59312.1"/>
    </source>
</evidence>
<sequence length="456" mass="46022">MDIALLNTLQGGNQASATTPGSAGSQRGGKSADDNASPFASLLGKARGAGDASQEGAVRELAGSASKKDGSDLLATVNALLQSDDGAKLLDEWLASGDAGELDALVERLASQSEALGDALSDSDALDNEALAALLVSQLSSSSAQNTASVTSSATQQPTSTTQSALSLSDIQQRMLLIQQAGQGGNGDASSRQDLMARLANAASGDSQASQSLTQLLQGAQGQANQSASQLQGSNQLTPSAVFGANLVQQAQSAANAQRGDLLATQGGDRSSPDNALLTGLGNATSPSGMTGSAANAAGNAASATPTATLTPQVGMNEWGQALGQQVVRMAQRGDQQVELRLHPAELGPMSVSLKMGDQQQANLQFFSAHGAVRHALEAAIPQLREALADSGIALGETSVGEQDQFQQQSDGQPGQPSREGTPGQALAGSDTGAEMPSLTETSLHYVTSSGINLYA</sequence>
<proteinExistence type="predicted"/>
<dbReference type="STRING" id="290398.Csal_1960"/>
<dbReference type="CDD" id="cd17470">
    <property type="entry name" value="T3SS_Flik_C"/>
    <property type="match status" value="1"/>
</dbReference>
<accession>Q1QW46</accession>
<keyword evidence="4" id="KW-1185">Reference proteome</keyword>
<evidence type="ECO:0000259" key="2">
    <source>
        <dbReference type="Pfam" id="PF02120"/>
    </source>
</evidence>
<name>Q1QW46_CHRI1</name>
<dbReference type="Gene3D" id="3.30.750.140">
    <property type="match status" value="1"/>
</dbReference>
<evidence type="ECO:0000256" key="1">
    <source>
        <dbReference type="SAM" id="MobiDB-lite"/>
    </source>
</evidence>
<dbReference type="eggNOG" id="COG3144">
    <property type="taxonomic scope" value="Bacteria"/>
</dbReference>
<feature type="region of interest" description="Disordered" evidence="1">
    <location>
        <begin position="401"/>
        <end position="438"/>
    </location>
</feature>
<dbReference type="PANTHER" id="PTHR37533:SF2">
    <property type="entry name" value="FLAGELLAR HOOK-LENGTH CONTROL PROTEIN"/>
    <property type="match status" value="1"/>
</dbReference>
<keyword evidence="3" id="KW-0282">Flagellum</keyword>
<dbReference type="KEGG" id="csa:Csal_1960"/>
<dbReference type="InterPro" id="IPR052563">
    <property type="entry name" value="FliK"/>
</dbReference>
<feature type="domain" description="Flagellar hook-length control protein-like C-terminal" evidence="2">
    <location>
        <begin position="325"/>
        <end position="409"/>
    </location>
</feature>
<feature type="region of interest" description="Disordered" evidence="1">
    <location>
        <begin position="1"/>
        <end position="55"/>
    </location>
</feature>
<reference evidence="3 4" key="1">
    <citation type="journal article" date="2011" name="Stand. Genomic Sci.">
        <title>Complete genome sequence of the halophilic and highly halotolerant Chromohalobacter salexigens type strain (1H11(T)).</title>
        <authorList>
            <person name="Copeland A."/>
            <person name="O'Connor K."/>
            <person name="Lucas S."/>
            <person name="Lapidus A."/>
            <person name="Berry K.W."/>
            <person name="Detter J.C."/>
            <person name="Del Rio T.G."/>
            <person name="Hammon N."/>
            <person name="Dalin E."/>
            <person name="Tice H."/>
            <person name="Pitluck S."/>
            <person name="Bruce D."/>
            <person name="Goodwin L."/>
            <person name="Han C."/>
            <person name="Tapia R."/>
            <person name="Saunders E."/>
            <person name="Schmutz J."/>
            <person name="Brettin T."/>
            <person name="Larimer F."/>
            <person name="Land M."/>
            <person name="Hauser L."/>
            <person name="Vargas C."/>
            <person name="Nieto J.J."/>
            <person name="Kyrpides N.C."/>
            <person name="Ivanova N."/>
            <person name="Goker M."/>
            <person name="Klenk H.P."/>
            <person name="Csonka L.N."/>
            <person name="Woyke T."/>
        </authorList>
    </citation>
    <scope>NUCLEOTIDE SEQUENCE [LARGE SCALE GENOMIC DNA]</scope>
    <source>
        <strain evidence="4">ATCC BAA-138 / DSM 3043 / CIP 106854 / NCIMB 13768 / 1H11</strain>
    </source>
</reference>
<dbReference type="PANTHER" id="PTHR37533">
    <property type="entry name" value="FLAGELLAR HOOK-LENGTH CONTROL PROTEIN"/>
    <property type="match status" value="1"/>
</dbReference>
<dbReference type="Pfam" id="PF02120">
    <property type="entry name" value="Flg_hook"/>
    <property type="match status" value="1"/>
</dbReference>
<keyword evidence="3" id="KW-0966">Cell projection</keyword>
<feature type="compositionally biased region" description="Polar residues" evidence="1">
    <location>
        <begin position="7"/>
        <end position="25"/>
    </location>
</feature>
<dbReference type="RefSeq" id="WP_011507258.1">
    <property type="nucleotide sequence ID" value="NC_007963.1"/>
</dbReference>
<dbReference type="GeneID" id="95336035"/>
<protein>
    <submittedName>
        <fullName evidence="3">Flagellar hook-length control protein</fullName>
    </submittedName>
</protein>
<dbReference type="HOGENOM" id="CLU_599496_0_0_6"/>
<dbReference type="Proteomes" id="UP000000239">
    <property type="component" value="Chromosome"/>
</dbReference>
<dbReference type="EMBL" id="CP000285">
    <property type="protein sequence ID" value="ABE59312.1"/>
    <property type="molecule type" value="Genomic_DNA"/>
</dbReference>
<evidence type="ECO:0000313" key="4">
    <source>
        <dbReference type="Proteomes" id="UP000000239"/>
    </source>
</evidence>
<gene>
    <name evidence="3" type="ordered locus">Csal_1960</name>
</gene>
<dbReference type="InterPro" id="IPR021136">
    <property type="entry name" value="Flagellar_hook_control-like_C"/>
</dbReference>
<feature type="region of interest" description="Disordered" evidence="1">
    <location>
        <begin position="263"/>
        <end position="298"/>
    </location>
</feature>